<evidence type="ECO:0000313" key="1">
    <source>
        <dbReference type="EMBL" id="KAJ8297909.1"/>
    </source>
</evidence>
<proteinExistence type="predicted"/>
<evidence type="ECO:0000313" key="2">
    <source>
        <dbReference type="Proteomes" id="UP001217089"/>
    </source>
</evidence>
<dbReference type="Proteomes" id="UP001217089">
    <property type="component" value="Unassembled WGS sequence"/>
</dbReference>
<gene>
    <name evidence="1" type="ORF">KUTeg_024440</name>
</gene>
<organism evidence="1 2">
    <name type="scientific">Tegillarca granosa</name>
    <name type="common">Malaysian cockle</name>
    <name type="synonym">Anadara granosa</name>
    <dbReference type="NCBI Taxonomy" id="220873"/>
    <lineage>
        <taxon>Eukaryota</taxon>
        <taxon>Metazoa</taxon>
        <taxon>Spiralia</taxon>
        <taxon>Lophotrochozoa</taxon>
        <taxon>Mollusca</taxon>
        <taxon>Bivalvia</taxon>
        <taxon>Autobranchia</taxon>
        <taxon>Pteriomorphia</taxon>
        <taxon>Arcoida</taxon>
        <taxon>Arcoidea</taxon>
        <taxon>Arcidae</taxon>
        <taxon>Tegillarca</taxon>
    </lineage>
</organism>
<comment type="caution">
    <text evidence="1">The sequence shown here is derived from an EMBL/GenBank/DDBJ whole genome shotgun (WGS) entry which is preliminary data.</text>
</comment>
<keyword evidence="2" id="KW-1185">Reference proteome</keyword>
<name>A0ABQ9DXW2_TEGGR</name>
<sequence>MEFPPRGLILKSIDDDSDILQSPTLNQTYTSSGSYLYMTQWSFGSTNDAFEIAYIADVTYS</sequence>
<accession>A0ABQ9DXW2</accession>
<reference evidence="1 2" key="1">
    <citation type="submission" date="2022-12" db="EMBL/GenBank/DDBJ databases">
        <title>Chromosome-level genome of Tegillarca granosa.</title>
        <authorList>
            <person name="Kim J."/>
        </authorList>
    </citation>
    <scope>NUCLEOTIDE SEQUENCE [LARGE SCALE GENOMIC DNA]</scope>
    <source>
        <strain evidence="1">Teg-2019</strain>
        <tissue evidence="1">Adductor muscle</tissue>
    </source>
</reference>
<protein>
    <submittedName>
        <fullName evidence="1">Uncharacterized protein</fullName>
    </submittedName>
</protein>
<dbReference type="EMBL" id="JARBDR010000923">
    <property type="protein sequence ID" value="KAJ8297909.1"/>
    <property type="molecule type" value="Genomic_DNA"/>
</dbReference>